<dbReference type="Gene3D" id="3.30.160.60">
    <property type="entry name" value="Classic Zinc Finger"/>
    <property type="match status" value="1"/>
</dbReference>
<keyword evidence="1" id="KW-0862">Zinc</keyword>
<dbReference type="GO" id="GO:0060340">
    <property type="term" value="P:positive regulation of type I interferon-mediated signaling pathway"/>
    <property type="evidence" value="ECO:0007669"/>
    <property type="project" value="TreeGrafter"/>
</dbReference>
<organism evidence="3 4">
    <name type="scientific">Mytilus galloprovincialis</name>
    <name type="common">Mediterranean mussel</name>
    <dbReference type="NCBI Taxonomy" id="29158"/>
    <lineage>
        <taxon>Eukaryota</taxon>
        <taxon>Metazoa</taxon>
        <taxon>Spiralia</taxon>
        <taxon>Lophotrochozoa</taxon>
        <taxon>Mollusca</taxon>
        <taxon>Bivalvia</taxon>
        <taxon>Autobranchia</taxon>
        <taxon>Pteriomorphia</taxon>
        <taxon>Mytilida</taxon>
        <taxon>Mytiloidea</taxon>
        <taxon>Mytilidae</taxon>
        <taxon>Mytilinae</taxon>
        <taxon>Mytilus</taxon>
    </lineage>
</organism>
<dbReference type="AlphaFoldDB" id="A0A8B6F2T0"/>
<dbReference type="SUPFAM" id="SSF57845">
    <property type="entry name" value="B-box zinc-binding domain"/>
    <property type="match status" value="1"/>
</dbReference>
<dbReference type="GO" id="GO:0005654">
    <property type="term" value="C:nucleoplasm"/>
    <property type="evidence" value="ECO:0007669"/>
    <property type="project" value="TreeGrafter"/>
</dbReference>
<protein>
    <recommendedName>
        <fullName evidence="2">B box-type domain-containing protein</fullName>
    </recommendedName>
</protein>
<dbReference type="SUPFAM" id="SSF101908">
    <property type="entry name" value="Putative isomerase YbhE"/>
    <property type="match status" value="1"/>
</dbReference>
<proteinExistence type="predicted"/>
<dbReference type="PANTHER" id="PTHR25462">
    <property type="entry name" value="BONUS, ISOFORM C-RELATED"/>
    <property type="match status" value="1"/>
</dbReference>
<accession>A0A8B6F2T0</accession>
<dbReference type="OrthoDB" id="6097076at2759"/>
<dbReference type="InterPro" id="IPR047153">
    <property type="entry name" value="TRIM45/56/19-like"/>
</dbReference>
<evidence type="ECO:0000313" key="4">
    <source>
        <dbReference type="Proteomes" id="UP000596742"/>
    </source>
</evidence>
<reference evidence="3" key="1">
    <citation type="submission" date="2018-11" db="EMBL/GenBank/DDBJ databases">
        <authorList>
            <person name="Alioto T."/>
            <person name="Alioto T."/>
        </authorList>
    </citation>
    <scope>NUCLEOTIDE SEQUENCE</scope>
</reference>
<comment type="caution">
    <text evidence="3">The sequence shown here is derived from an EMBL/GenBank/DDBJ whole genome shotgun (WGS) entry which is preliminary data.</text>
</comment>
<dbReference type="InterPro" id="IPR000315">
    <property type="entry name" value="Znf_B-box"/>
</dbReference>
<dbReference type="PANTHER" id="PTHR25462:SF299">
    <property type="entry name" value="E3 UBIQUITIN-PROTEIN LIGASE TRIM56"/>
    <property type="match status" value="1"/>
</dbReference>
<sequence length="572" mass="65312">MDSIELCQCCLRENEEEVAEQWCNECNEAVCRSCGKAHRRFVVAHDVVSIKNASSFRKKIPKSCRSHANKKLFLFCIGHDEFICHECLSGKHRKCNKIVEIETAAEGVRESAALTDLKERMIKFTSILEKTQIENEQQLSKISIEKESTSNHLKEFIKCFNEHIMQIENNLDQEYDKIVIRNKDNGEQLSYLKQSLQENMNWLCMLESNSSETNIFHAVKHLDTIQATSENQVGHIKKDLLTIPLDVLPPEGTKNLAKLFENMNEKARSKVISATTSSDDKCKQSQIKVKIRTSQSPLPRYQELTAGINSTLGAFCFTEDGRIVVEACVPSEIRPKLRIHCLRIFHLQSCETNQIELSEETSQGINFDAGSIAMVDNFALLVSKKSCNVITVIDTKLQRVCRTITLQHPKGLFHVTQLKRISCKGGQIFLFAVSNNGIWLFSIAFNGTILSEFELSDSIFDLDFDGVNRFFYTDRRANDIHCISNERGWNTSKCYSSLDLTVCCSVLHIDNDELLLLENNTSTVYKLDVRTQRRSIVIQGDIFNPAHFNLSFKFKKFAITMDNGKRIRIFPF</sequence>
<keyword evidence="1" id="KW-0863">Zinc-finger</keyword>
<evidence type="ECO:0000259" key="2">
    <source>
        <dbReference type="PROSITE" id="PS50119"/>
    </source>
</evidence>
<dbReference type="PROSITE" id="PS50119">
    <property type="entry name" value="ZF_BBOX"/>
    <property type="match status" value="1"/>
</dbReference>
<gene>
    <name evidence="3" type="ORF">MGAL_10B054999</name>
</gene>
<evidence type="ECO:0000256" key="1">
    <source>
        <dbReference type="PROSITE-ProRule" id="PRU00024"/>
    </source>
</evidence>
<keyword evidence="4" id="KW-1185">Reference proteome</keyword>
<dbReference type="EMBL" id="UYJE01006151">
    <property type="protein sequence ID" value="VDI43466.1"/>
    <property type="molecule type" value="Genomic_DNA"/>
</dbReference>
<feature type="domain" description="B box-type" evidence="2">
    <location>
        <begin position="2"/>
        <end position="50"/>
    </location>
</feature>
<name>A0A8B6F2T0_MYTGA</name>
<dbReference type="GO" id="GO:0045087">
    <property type="term" value="P:innate immune response"/>
    <property type="evidence" value="ECO:0007669"/>
    <property type="project" value="TreeGrafter"/>
</dbReference>
<evidence type="ECO:0000313" key="3">
    <source>
        <dbReference type="EMBL" id="VDI43466.1"/>
    </source>
</evidence>
<dbReference type="GO" id="GO:0061630">
    <property type="term" value="F:ubiquitin protein ligase activity"/>
    <property type="evidence" value="ECO:0007669"/>
    <property type="project" value="TreeGrafter"/>
</dbReference>
<dbReference type="GO" id="GO:0008270">
    <property type="term" value="F:zinc ion binding"/>
    <property type="evidence" value="ECO:0007669"/>
    <property type="project" value="UniProtKB-KW"/>
</dbReference>
<dbReference type="Proteomes" id="UP000596742">
    <property type="component" value="Unassembled WGS sequence"/>
</dbReference>
<keyword evidence="1" id="KW-0479">Metal-binding</keyword>